<keyword evidence="1" id="KW-0732">Signal</keyword>
<protein>
    <recommendedName>
        <fullName evidence="4">DUF192 domain-containing protein</fullName>
    </recommendedName>
</protein>
<comment type="caution">
    <text evidence="2">The sequence shown here is derived from an EMBL/GenBank/DDBJ whole genome shotgun (WGS) entry which is preliminary data.</text>
</comment>
<evidence type="ECO:0000256" key="1">
    <source>
        <dbReference type="SAM" id="SignalP"/>
    </source>
</evidence>
<dbReference type="AlphaFoldDB" id="A0A364NUW3"/>
<feature type="signal peptide" evidence="1">
    <location>
        <begin position="1"/>
        <end position="22"/>
    </location>
</feature>
<dbReference type="PANTHER" id="PTHR37953:SF1">
    <property type="entry name" value="UPF0127 PROTEIN MJ1496"/>
    <property type="match status" value="1"/>
</dbReference>
<dbReference type="Gene3D" id="2.60.120.1140">
    <property type="entry name" value="Protein of unknown function DUF192"/>
    <property type="match status" value="1"/>
</dbReference>
<gene>
    <name evidence="2" type="ORF">CU669_16510</name>
</gene>
<organism evidence="2 3">
    <name type="scientific">Paramagnetospirillum kuznetsovii</name>
    <dbReference type="NCBI Taxonomy" id="2053833"/>
    <lineage>
        <taxon>Bacteria</taxon>
        <taxon>Pseudomonadati</taxon>
        <taxon>Pseudomonadota</taxon>
        <taxon>Alphaproteobacteria</taxon>
        <taxon>Rhodospirillales</taxon>
        <taxon>Magnetospirillaceae</taxon>
        <taxon>Paramagnetospirillum</taxon>
    </lineage>
</organism>
<evidence type="ECO:0000313" key="3">
    <source>
        <dbReference type="Proteomes" id="UP000251075"/>
    </source>
</evidence>
<accession>A0A364NUW3</accession>
<dbReference type="OrthoDB" id="9808290at2"/>
<dbReference type="Pfam" id="PF02643">
    <property type="entry name" value="DUF192"/>
    <property type="match status" value="1"/>
</dbReference>
<proteinExistence type="predicted"/>
<keyword evidence="3" id="KW-1185">Reference proteome</keyword>
<reference evidence="2 3" key="1">
    <citation type="submission" date="2017-11" db="EMBL/GenBank/DDBJ databases">
        <title>Draft genome sequence of magnetotactic bacterium Magnetospirillum kuznetsovii LBB-42.</title>
        <authorList>
            <person name="Grouzdev D.S."/>
            <person name="Rysina M.S."/>
            <person name="Baslerov R.V."/>
            <person name="Koziaeva V."/>
        </authorList>
    </citation>
    <scope>NUCLEOTIDE SEQUENCE [LARGE SCALE GENOMIC DNA]</scope>
    <source>
        <strain evidence="2 3">LBB-42</strain>
    </source>
</reference>
<dbReference type="InterPro" id="IPR038695">
    <property type="entry name" value="Saro_0823-like_sf"/>
</dbReference>
<dbReference type="InterPro" id="IPR003795">
    <property type="entry name" value="DUF192"/>
</dbReference>
<dbReference type="PANTHER" id="PTHR37953">
    <property type="entry name" value="UPF0127 PROTEIN MJ1496"/>
    <property type="match status" value="1"/>
</dbReference>
<name>A0A364NUW3_9PROT</name>
<evidence type="ECO:0008006" key="4">
    <source>
        <dbReference type="Google" id="ProtNLM"/>
    </source>
</evidence>
<evidence type="ECO:0000313" key="2">
    <source>
        <dbReference type="EMBL" id="RAU20871.1"/>
    </source>
</evidence>
<dbReference type="Proteomes" id="UP000251075">
    <property type="component" value="Unassembled WGS sequence"/>
</dbReference>
<dbReference type="EMBL" id="PGTO01000016">
    <property type="protein sequence ID" value="RAU20871.1"/>
    <property type="molecule type" value="Genomic_DNA"/>
</dbReference>
<feature type="chain" id="PRO_5016916887" description="DUF192 domain-containing protein" evidence="1">
    <location>
        <begin position="23"/>
        <end position="155"/>
    </location>
</feature>
<sequence length="155" mass="17135">MALRVYFSIIAIMALTMSAALADGVTFGWTKLEVITSDAKHHMFKVELAETQDQLSQGLMFRKTLAADTGMLFNFARARPVSMWMKNTLIPLDMLFIDRAGLVIHVEEFAVPGTLEPRGPSQPVLGVLELPAGTSRRLGIRPGDRVDHAIFTPRP</sequence>